<keyword evidence="1" id="KW-0489">Methyltransferase</keyword>
<dbReference type="Gene3D" id="3.40.50.150">
    <property type="entry name" value="Vaccinia Virus protein VP39"/>
    <property type="match status" value="1"/>
</dbReference>
<comment type="caution">
    <text evidence="1">The sequence shown here is derived from an EMBL/GenBank/DDBJ whole genome shotgun (WGS) entry which is preliminary data.</text>
</comment>
<evidence type="ECO:0000313" key="1">
    <source>
        <dbReference type="EMBL" id="GAA3728159.1"/>
    </source>
</evidence>
<organism evidence="1 2">
    <name type="scientific">Streptomyces tremellae</name>
    <dbReference type="NCBI Taxonomy" id="1124239"/>
    <lineage>
        <taxon>Bacteria</taxon>
        <taxon>Bacillati</taxon>
        <taxon>Actinomycetota</taxon>
        <taxon>Actinomycetes</taxon>
        <taxon>Kitasatosporales</taxon>
        <taxon>Streptomycetaceae</taxon>
        <taxon>Streptomyces</taxon>
    </lineage>
</organism>
<dbReference type="Proteomes" id="UP001499884">
    <property type="component" value="Unassembled WGS sequence"/>
</dbReference>
<proteinExistence type="predicted"/>
<keyword evidence="2" id="KW-1185">Reference proteome</keyword>
<gene>
    <name evidence="1" type="ORF">GCM10023082_27600</name>
</gene>
<evidence type="ECO:0000313" key="2">
    <source>
        <dbReference type="Proteomes" id="UP001499884"/>
    </source>
</evidence>
<name>A0ABP7EZ69_9ACTN</name>
<dbReference type="GO" id="GO:0008168">
    <property type="term" value="F:methyltransferase activity"/>
    <property type="evidence" value="ECO:0007669"/>
    <property type="project" value="UniProtKB-KW"/>
</dbReference>
<protein>
    <submittedName>
        <fullName evidence="1">SAM-dependent methyltransferase</fullName>
    </submittedName>
</protein>
<reference evidence="2" key="1">
    <citation type="journal article" date="2019" name="Int. J. Syst. Evol. Microbiol.">
        <title>The Global Catalogue of Microorganisms (GCM) 10K type strain sequencing project: providing services to taxonomists for standard genome sequencing and annotation.</title>
        <authorList>
            <consortium name="The Broad Institute Genomics Platform"/>
            <consortium name="The Broad Institute Genome Sequencing Center for Infectious Disease"/>
            <person name="Wu L."/>
            <person name="Ma J."/>
        </authorList>
    </citation>
    <scope>NUCLEOTIDE SEQUENCE [LARGE SCALE GENOMIC DNA]</scope>
    <source>
        <strain evidence="2">JCM 30846</strain>
    </source>
</reference>
<dbReference type="RefSeq" id="WP_345646003.1">
    <property type="nucleotide sequence ID" value="NZ_BAABEP010000015.1"/>
</dbReference>
<accession>A0ABP7EZ69</accession>
<dbReference type="Pfam" id="PF04672">
    <property type="entry name" value="Methyltransf_19"/>
    <property type="match status" value="1"/>
</dbReference>
<keyword evidence="1" id="KW-0808">Transferase</keyword>
<dbReference type="EMBL" id="BAABEP010000015">
    <property type="protein sequence ID" value="GAA3728159.1"/>
    <property type="molecule type" value="Genomic_DNA"/>
</dbReference>
<dbReference type="PIRSF" id="PIRSF017393">
    <property type="entry name" value="MTase_SAV2177"/>
    <property type="match status" value="1"/>
</dbReference>
<dbReference type="InterPro" id="IPR006764">
    <property type="entry name" value="SAM_dep_MeTrfase_SAV2177_type"/>
</dbReference>
<dbReference type="InterPro" id="IPR029063">
    <property type="entry name" value="SAM-dependent_MTases_sf"/>
</dbReference>
<sequence>MASGKPAARIDTSRPHPARIYDFLLGGKDNYPVDQAVAERLPVEARNGAAANRAFMRRGIEWTARAGVDQFLDVGTGIPTEPNLHQIAQDVDPTCRIVYVDNDPIVLRHAEALLVSRPEGRTAYVQADVLDPEAILEQARRTLDFGRPVALSLIALLHFVPDGRDPYGIVRTLLAPLVPGSCLILSHLSMDLLTPEQDRTEEYRTAGIDLRPRTYAEVLRFFDGLDLVEPGLVPCWHKDSPRPADADLPGAQSGYAGVGFVR</sequence>
<dbReference type="SUPFAM" id="SSF53335">
    <property type="entry name" value="S-adenosyl-L-methionine-dependent methyltransferases"/>
    <property type="match status" value="1"/>
</dbReference>
<dbReference type="GO" id="GO:0032259">
    <property type="term" value="P:methylation"/>
    <property type="evidence" value="ECO:0007669"/>
    <property type="project" value="UniProtKB-KW"/>
</dbReference>